<dbReference type="Proteomes" id="UP000219331">
    <property type="component" value="Unassembled WGS sequence"/>
</dbReference>
<dbReference type="STRING" id="538381.GCA_001696535_03823"/>
<dbReference type="Gene3D" id="1.10.10.1710">
    <property type="entry name" value="Deoxyribodipyrimidine photolyase-related"/>
    <property type="match status" value="1"/>
</dbReference>
<gene>
    <name evidence="1" type="ORF">SAMN05421512_107283</name>
</gene>
<dbReference type="EMBL" id="OBML01000007">
    <property type="protein sequence ID" value="SOC14023.1"/>
    <property type="molecule type" value="Genomic_DNA"/>
</dbReference>
<keyword evidence="2" id="KW-1185">Reference proteome</keyword>
<evidence type="ECO:0000313" key="1">
    <source>
        <dbReference type="EMBL" id="SOC14023.1"/>
    </source>
</evidence>
<dbReference type="GO" id="GO:0016829">
    <property type="term" value="F:lyase activity"/>
    <property type="evidence" value="ECO:0007669"/>
    <property type="project" value="UniProtKB-KW"/>
</dbReference>
<dbReference type="Gene3D" id="1.10.579.10">
    <property type="entry name" value="DNA Cyclobutane Dipyrimidine Photolyase, subunit A, domain 3"/>
    <property type="match status" value="1"/>
</dbReference>
<dbReference type="Gene3D" id="3.40.50.620">
    <property type="entry name" value="HUPs"/>
    <property type="match status" value="1"/>
</dbReference>
<evidence type="ECO:0000313" key="2">
    <source>
        <dbReference type="Proteomes" id="UP000219331"/>
    </source>
</evidence>
<protein>
    <submittedName>
        <fullName evidence="1">Deoxyribodipyrimidine photolyase-related protein</fullName>
    </submittedName>
</protein>
<dbReference type="InterPro" id="IPR036134">
    <property type="entry name" value="Crypto/Photolyase_FAD-like_sf"/>
</dbReference>
<dbReference type="OrthoDB" id="5288100at2"/>
<accession>A0A285T3Y8</accession>
<dbReference type="SUPFAM" id="SSF48173">
    <property type="entry name" value="Cryptochrome/photolyase FAD-binding domain"/>
    <property type="match status" value="1"/>
</dbReference>
<name>A0A285T3Y8_9HYPH</name>
<proteinExistence type="predicted"/>
<sequence length="513" mass="58493">MTRPVLIPILGDQLSFSLSALQDVDKSDARLLMMEVAQETTYVPHHRKKIAFILAAMRHHAAALRDAGWQVDYVELDDPDNTGSFGGEIGRAVTRHDPLRIRVTEPGEWRVLEILRGLEAEHNLPLDILPDSRFLCSHKEFASWAEGRKQLRMEYFYREMRRKTGLLMEGDEPAGGRWNFDSENRKPADTDLFMPRPLDVEPDATTRAVLELVEARFPDGFGTLTPFRFAVTTEDAEKALERFIDEALPRFGDYQDAMLTGEKYLYHSVLSPYINAGLLDPLHVCRKAEQAFLDGDVPLNSAEGFIRQIIGWREYVRGIYWLKMPDYAGANHFGASRPLPDFYWSAETKMACLREVVGQTRDEAYAHHIQRLMVTGNFALIAGIDPHQVHEWYLSVYADAFEWVELPNTVGMSQFADGGLLASKPYAASGNYINKMSDHCRNCAYDVKDRTGENACPFNALYWDFLIRNREKLGANPRLAQPYRTWDRMSADTRKDYLNAAARSLKRLEAGTL</sequence>
<keyword evidence="1" id="KW-0456">Lyase</keyword>
<dbReference type="Pfam" id="PF04244">
    <property type="entry name" value="DPRP"/>
    <property type="match status" value="1"/>
</dbReference>
<dbReference type="InterPro" id="IPR007357">
    <property type="entry name" value="PhrB-like"/>
</dbReference>
<dbReference type="RefSeq" id="WP_097175421.1">
    <property type="nucleotide sequence ID" value="NZ_OBML01000007.1"/>
</dbReference>
<dbReference type="AlphaFoldDB" id="A0A285T3Y8"/>
<reference evidence="1 2" key="1">
    <citation type="submission" date="2017-08" db="EMBL/GenBank/DDBJ databases">
        <authorList>
            <person name="de Groot N.N."/>
        </authorList>
    </citation>
    <scope>NUCLEOTIDE SEQUENCE [LARGE SCALE GENOMIC DNA]</scope>
    <source>
        <strain evidence="1 2">USBA 352</strain>
    </source>
</reference>
<dbReference type="InterPro" id="IPR052551">
    <property type="entry name" value="UV-DNA_repair_photolyase"/>
</dbReference>
<dbReference type="Gene3D" id="1.25.40.80">
    <property type="match status" value="1"/>
</dbReference>
<dbReference type="InterPro" id="IPR014729">
    <property type="entry name" value="Rossmann-like_a/b/a_fold"/>
</dbReference>
<dbReference type="PANTHER" id="PTHR38657:SF1">
    <property type="entry name" value="SLR1343 PROTEIN"/>
    <property type="match status" value="1"/>
</dbReference>
<dbReference type="PANTHER" id="PTHR38657">
    <property type="entry name" value="SLR1343 PROTEIN"/>
    <property type="match status" value="1"/>
</dbReference>
<organism evidence="1 2">
    <name type="scientific">Stappia indica</name>
    <dbReference type="NCBI Taxonomy" id="538381"/>
    <lineage>
        <taxon>Bacteria</taxon>
        <taxon>Pseudomonadati</taxon>
        <taxon>Pseudomonadota</taxon>
        <taxon>Alphaproteobacteria</taxon>
        <taxon>Hyphomicrobiales</taxon>
        <taxon>Stappiaceae</taxon>
        <taxon>Stappia</taxon>
    </lineage>
</organism>